<organism evidence="2 3">
    <name type="scientific">Sutcliffiella cohnii</name>
    <dbReference type="NCBI Taxonomy" id="33932"/>
    <lineage>
        <taxon>Bacteria</taxon>
        <taxon>Bacillati</taxon>
        <taxon>Bacillota</taxon>
        <taxon>Bacilli</taxon>
        <taxon>Bacillales</taxon>
        <taxon>Bacillaceae</taxon>
        <taxon>Sutcliffiella</taxon>
    </lineage>
</organism>
<dbReference type="Gene3D" id="3.40.630.30">
    <property type="match status" value="1"/>
</dbReference>
<dbReference type="AlphaFoldDB" id="A0A223KST3"/>
<dbReference type="CDD" id="cd04301">
    <property type="entry name" value="NAT_SF"/>
    <property type="match status" value="1"/>
</dbReference>
<accession>A0A223KST3</accession>
<dbReference type="Proteomes" id="UP000215224">
    <property type="component" value="Chromosome"/>
</dbReference>
<dbReference type="RefSeq" id="WP_066414433.1">
    <property type="nucleotide sequence ID" value="NZ_CP018866.1"/>
</dbReference>
<keyword evidence="2" id="KW-0808">Transferase</keyword>
<evidence type="ECO:0000313" key="3">
    <source>
        <dbReference type="Proteomes" id="UP000215224"/>
    </source>
</evidence>
<dbReference type="EMBL" id="CP018866">
    <property type="protein sequence ID" value="AST92383.1"/>
    <property type="molecule type" value="Genomic_DNA"/>
</dbReference>
<dbReference type="InterPro" id="IPR016181">
    <property type="entry name" value="Acyl_CoA_acyltransferase"/>
</dbReference>
<name>A0A223KST3_9BACI</name>
<dbReference type="SUPFAM" id="SSF55729">
    <property type="entry name" value="Acyl-CoA N-acyltransferases (Nat)"/>
    <property type="match status" value="1"/>
</dbReference>
<dbReference type="InterPro" id="IPR000182">
    <property type="entry name" value="GNAT_dom"/>
</dbReference>
<reference evidence="2 3" key="1">
    <citation type="submission" date="2016-12" db="EMBL/GenBank/DDBJ databases">
        <title>The whole genome sequencing and assembly of Bacillus cohnii DSM 6307T strain.</title>
        <authorList>
            <person name="Lee Y.-J."/>
            <person name="Yi H."/>
            <person name="Bahn Y.-S."/>
            <person name="Kim J.F."/>
            <person name="Lee D.-W."/>
        </authorList>
    </citation>
    <scope>NUCLEOTIDE SEQUENCE [LARGE SCALE GENOMIC DNA]</scope>
    <source>
        <strain evidence="2 3">DSM 6307</strain>
    </source>
</reference>
<feature type="domain" description="N-acetyltransferase" evidence="1">
    <location>
        <begin position="1"/>
        <end position="144"/>
    </location>
</feature>
<gene>
    <name evidence="2" type="ORF">BC6307_14325</name>
</gene>
<dbReference type="Pfam" id="PF00583">
    <property type="entry name" value="Acetyltransf_1"/>
    <property type="match status" value="1"/>
</dbReference>
<dbReference type="GO" id="GO:0016747">
    <property type="term" value="F:acyltransferase activity, transferring groups other than amino-acyl groups"/>
    <property type="evidence" value="ECO:0007669"/>
    <property type="project" value="InterPro"/>
</dbReference>
<dbReference type="KEGG" id="bcoh:BC6307_14325"/>
<proteinExistence type="predicted"/>
<keyword evidence="3" id="KW-1185">Reference proteome</keyword>
<evidence type="ECO:0000259" key="1">
    <source>
        <dbReference type="PROSITE" id="PS51186"/>
    </source>
</evidence>
<protein>
    <submittedName>
        <fullName evidence="2">GNAT family N-acetyltransferase</fullName>
    </submittedName>
</protein>
<evidence type="ECO:0000313" key="2">
    <source>
        <dbReference type="EMBL" id="AST92383.1"/>
    </source>
</evidence>
<dbReference type="STRING" id="1314751.GCA_001591425_01600"/>
<dbReference type="PROSITE" id="PS51186">
    <property type="entry name" value="GNAT"/>
    <property type="match status" value="1"/>
</dbReference>
<sequence>MQYTSFNGIANEEIMNGIQELHQKVFGTSEDLLTKMKTKPTLLFHIAIEDEKIVGYKIGYTLSSDLFYSWLGGVDPSYRNKGIASTLMKIQHQYLKEEGYKTVQTKTMNKWRNMLLLNIKCGFDIMETYVDDKGQHKIVLEKSL</sequence>